<dbReference type="InterPro" id="IPR026015">
    <property type="entry name" value="ATP_synth_OSCP/delta_N_sf"/>
</dbReference>
<comment type="caution">
    <text evidence="7">The sequence shown here is derived from an EMBL/GenBank/DDBJ whole genome shotgun (WGS) entry which is preliminary data.</text>
</comment>
<dbReference type="HAMAP" id="MF_01416">
    <property type="entry name" value="ATP_synth_delta_bact"/>
    <property type="match status" value="1"/>
</dbReference>
<name>E6QSB9_9ZZZZ</name>
<dbReference type="EC" id="3.6.3.14" evidence="7"/>
<dbReference type="GO" id="GO:0046933">
    <property type="term" value="F:proton-transporting ATP synthase activity, rotational mechanism"/>
    <property type="evidence" value="ECO:0007669"/>
    <property type="project" value="InterPro"/>
</dbReference>
<proteinExistence type="inferred from homology"/>
<sequence length="178" mass="19088">MAEIATIARPYAEAVFSLAKETKSLPAWSSALALVQAVNADPEIRRLATDPAFGKDKLIKLFLDVCGQQLGPDASRFLQVVIQANRLDALPEIIAQFEVLRASENGVKEASVVSAYPLDAAQVAALTARLSLRFGGSIDVTQHVDPEIIGGLIITIGDEVYDASVRGKLQDMANTLNR</sequence>
<comment type="subcellular location">
    <subcellularLocation>
        <location evidence="1">Membrane</location>
    </subcellularLocation>
</comment>
<dbReference type="GO" id="GO:0016020">
    <property type="term" value="C:membrane"/>
    <property type="evidence" value="ECO:0007669"/>
    <property type="project" value="UniProtKB-SubCell"/>
</dbReference>
<dbReference type="Gene3D" id="1.10.520.20">
    <property type="entry name" value="N-terminal domain of the delta subunit of the F1F0-ATP synthase"/>
    <property type="match status" value="1"/>
</dbReference>
<dbReference type="EMBL" id="CABR01000072">
    <property type="protein sequence ID" value="CBI10141.1"/>
    <property type="molecule type" value="Genomic_DNA"/>
</dbReference>
<dbReference type="PRINTS" id="PR00125">
    <property type="entry name" value="ATPASEDELTA"/>
</dbReference>
<evidence type="ECO:0000313" key="7">
    <source>
        <dbReference type="EMBL" id="CBI10141.1"/>
    </source>
</evidence>
<dbReference type="Pfam" id="PF00213">
    <property type="entry name" value="OSCP"/>
    <property type="match status" value="1"/>
</dbReference>
<dbReference type="AlphaFoldDB" id="E6QSB9"/>
<accession>E6QSB9</accession>
<keyword evidence="3" id="KW-0375">Hydrogen ion transport</keyword>
<dbReference type="SUPFAM" id="SSF47928">
    <property type="entry name" value="N-terminal domain of the delta subunit of the F1F0-ATP synthase"/>
    <property type="match status" value="1"/>
</dbReference>
<keyword evidence="2" id="KW-0813">Transport</keyword>
<keyword evidence="4" id="KW-0406">Ion transport</keyword>
<dbReference type="InterPro" id="IPR000711">
    <property type="entry name" value="ATPase_OSCP/dsu"/>
</dbReference>
<keyword evidence="6" id="KW-0066">ATP synthesis</keyword>
<dbReference type="GO" id="GO:0016787">
    <property type="term" value="F:hydrolase activity"/>
    <property type="evidence" value="ECO:0007669"/>
    <property type="project" value="UniProtKB-KW"/>
</dbReference>
<evidence type="ECO:0000256" key="6">
    <source>
        <dbReference type="ARBA" id="ARBA00023310"/>
    </source>
</evidence>
<gene>
    <name evidence="7" type="primary">atpH</name>
    <name evidence="7" type="ORF">CARN7_0904</name>
</gene>
<evidence type="ECO:0000256" key="3">
    <source>
        <dbReference type="ARBA" id="ARBA00022781"/>
    </source>
</evidence>
<evidence type="ECO:0000256" key="2">
    <source>
        <dbReference type="ARBA" id="ARBA00022448"/>
    </source>
</evidence>
<reference evidence="7" key="1">
    <citation type="submission" date="2009-10" db="EMBL/GenBank/DDBJ databases">
        <title>Diversity of trophic interactions inside an arsenic-rich microbial ecosystem.</title>
        <authorList>
            <person name="Bertin P.N."/>
            <person name="Heinrich-Salmeron A."/>
            <person name="Pelletier E."/>
            <person name="Goulhen-Chollet F."/>
            <person name="Arsene-Ploetze F."/>
            <person name="Gallien S."/>
            <person name="Calteau A."/>
            <person name="Vallenet D."/>
            <person name="Casiot C."/>
            <person name="Chane-Woon-Ming B."/>
            <person name="Giloteaux L."/>
            <person name="Barakat M."/>
            <person name="Bonnefoy V."/>
            <person name="Bruneel O."/>
            <person name="Chandler M."/>
            <person name="Cleiss J."/>
            <person name="Duran R."/>
            <person name="Elbaz-Poulichet F."/>
            <person name="Fonknechten N."/>
            <person name="Lauga B."/>
            <person name="Mornico D."/>
            <person name="Ortet P."/>
            <person name="Schaeffer C."/>
            <person name="Siguier P."/>
            <person name="Alexander Thil Smith A."/>
            <person name="Van Dorsselaer A."/>
            <person name="Weissenbach J."/>
            <person name="Medigue C."/>
            <person name="Le Paslier D."/>
        </authorList>
    </citation>
    <scope>NUCLEOTIDE SEQUENCE</scope>
</reference>
<dbReference type="NCBIfam" id="NF004402">
    <property type="entry name" value="PRK05758.2-2"/>
    <property type="match status" value="1"/>
</dbReference>
<dbReference type="NCBIfam" id="TIGR01145">
    <property type="entry name" value="ATP_synt_delta"/>
    <property type="match status" value="1"/>
</dbReference>
<keyword evidence="5" id="KW-0472">Membrane</keyword>
<organism evidence="7">
    <name type="scientific">mine drainage metagenome</name>
    <dbReference type="NCBI Taxonomy" id="410659"/>
    <lineage>
        <taxon>unclassified sequences</taxon>
        <taxon>metagenomes</taxon>
        <taxon>ecological metagenomes</taxon>
    </lineage>
</organism>
<evidence type="ECO:0000256" key="4">
    <source>
        <dbReference type="ARBA" id="ARBA00023065"/>
    </source>
</evidence>
<keyword evidence="7" id="KW-0378">Hydrolase</keyword>
<protein>
    <submittedName>
        <fullName evidence="7">Membrane-bound ATP synthase, F1 sector,delta-subunit</fullName>
        <ecNumber evidence="7">3.6.3.14</ecNumber>
    </submittedName>
</protein>
<evidence type="ECO:0000256" key="5">
    <source>
        <dbReference type="ARBA" id="ARBA00023136"/>
    </source>
</evidence>
<evidence type="ECO:0000256" key="1">
    <source>
        <dbReference type="ARBA" id="ARBA00004370"/>
    </source>
</evidence>
<dbReference type="PANTHER" id="PTHR11910">
    <property type="entry name" value="ATP SYNTHASE DELTA CHAIN"/>
    <property type="match status" value="1"/>
</dbReference>